<dbReference type="PANTHER" id="PTHR33559:SF1">
    <property type="entry name" value="PROTEASOME ASSEMBLY CHAPERONE 4"/>
    <property type="match status" value="1"/>
</dbReference>
<evidence type="ECO:0000313" key="2">
    <source>
        <dbReference type="Proteomes" id="UP001497512"/>
    </source>
</evidence>
<name>A0ABP0TU75_9BRYO</name>
<keyword evidence="2" id="KW-1185">Reference proteome</keyword>
<reference evidence="1" key="1">
    <citation type="submission" date="2024-02" db="EMBL/GenBank/DDBJ databases">
        <authorList>
            <consortium name="ELIXIR-Norway"/>
            <consortium name="Elixir Norway"/>
        </authorList>
    </citation>
    <scope>NUCLEOTIDE SEQUENCE</scope>
</reference>
<dbReference type="InterPro" id="IPR032157">
    <property type="entry name" value="PAC4"/>
</dbReference>
<accession>A0ABP0TU75</accession>
<evidence type="ECO:0008006" key="3">
    <source>
        <dbReference type="Google" id="ProtNLM"/>
    </source>
</evidence>
<dbReference type="Pfam" id="PF16093">
    <property type="entry name" value="PAC4"/>
    <property type="match status" value="1"/>
</dbReference>
<proteinExistence type="predicted"/>
<gene>
    <name evidence="1" type="ORF">CSSPTR1EN2_LOCUS7717</name>
</gene>
<dbReference type="PANTHER" id="PTHR33559">
    <property type="entry name" value="PROTEASOME ASSEMBLY CHAPERONE 4"/>
    <property type="match status" value="1"/>
</dbReference>
<evidence type="ECO:0000313" key="1">
    <source>
        <dbReference type="EMBL" id="CAK9205100.1"/>
    </source>
</evidence>
<organism evidence="1 2">
    <name type="scientific">Sphagnum troendelagicum</name>
    <dbReference type="NCBI Taxonomy" id="128251"/>
    <lineage>
        <taxon>Eukaryota</taxon>
        <taxon>Viridiplantae</taxon>
        <taxon>Streptophyta</taxon>
        <taxon>Embryophyta</taxon>
        <taxon>Bryophyta</taxon>
        <taxon>Sphagnophytina</taxon>
        <taxon>Sphagnopsida</taxon>
        <taxon>Sphagnales</taxon>
        <taxon>Sphagnaceae</taxon>
        <taxon>Sphagnum</taxon>
    </lineage>
</organism>
<dbReference type="Proteomes" id="UP001497512">
    <property type="component" value="Chromosome 14"/>
</dbReference>
<dbReference type="EMBL" id="OZ019906">
    <property type="protein sequence ID" value="CAK9205100.1"/>
    <property type="molecule type" value="Genomic_DNA"/>
</dbReference>
<protein>
    <recommendedName>
        <fullName evidence="3">Proteasome assembly chaperone 4</fullName>
    </recommendedName>
</protein>
<sequence length="152" mass="16369">MDSQQDQNAPPAAAAADEKAFKLTAFSDEAHDSTFHFQILHLTDQLYIWVGCNTVRMGHMYAALATPWDRTPSVAALLGGGANSTGASMARRLSMRTGWSIVLASSLPSNSPTIEAFAEQRLFQELKSLGYVKPISKSSNRAPPTSATKLQA</sequence>